<accession>A0A9W7C199</accession>
<keyword evidence="5" id="KW-1185">Reference proteome</keyword>
<dbReference type="GO" id="GO:0016491">
    <property type="term" value="F:oxidoreductase activity"/>
    <property type="evidence" value="ECO:0007669"/>
    <property type="project" value="UniProtKB-KW"/>
</dbReference>
<keyword evidence="2" id="KW-0521">NADP</keyword>
<comment type="similarity">
    <text evidence="1">Belongs to the short-chain dehydrogenases/reductases (SDR) family.</text>
</comment>
<evidence type="ECO:0000313" key="5">
    <source>
        <dbReference type="Proteomes" id="UP001165160"/>
    </source>
</evidence>
<proteinExistence type="inferred from homology"/>
<dbReference type="InterPro" id="IPR002347">
    <property type="entry name" value="SDR_fam"/>
</dbReference>
<evidence type="ECO:0000313" key="4">
    <source>
        <dbReference type="EMBL" id="GMI00393.1"/>
    </source>
</evidence>
<evidence type="ECO:0008006" key="6">
    <source>
        <dbReference type="Google" id="ProtNLM"/>
    </source>
</evidence>
<sequence length="348" mass="38082">MAEYANRENKKIKWFTDWEKSDVPADLSSKTYAVTGTTSGTGLIFCRTVANRGATVYMLNRDSERAEKALELVKAGAKDPEKVFHISCDLQDFSSVKEAAAQLTKACPDGLDVLVNNAGVMCHPNSQTKDGYSSELQVNHLSHFLLTAEVWGLLEKKADETGDARVVNHTSGASKLVFMTAFFGFNRGVNPRYFEKDMKRVGGDGFVGRMQRYGQTKFANVVFSHALATKQSKVKSLVAHPGVCTTPLTNHHSDSQSPFMTRMFKKGFDKGEQSCEDGTMGILACACLATAGSGELHGPKSFNFDGLPAKSDIKNTAMGTWFSQKPEVSVEKLWEVSKKATGAIFPFE</sequence>
<evidence type="ECO:0000256" key="1">
    <source>
        <dbReference type="ARBA" id="ARBA00006484"/>
    </source>
</evidence>
<reference evidence="5" key="1">
    <citation type="journal article" date="2023" name="Commun. Biol.">
        <title>Genome analysis of Parmales, the sister group of diatoms, reveals the evolutionary specialization of diatoms from phago-mixotrophs to photoautotrophs.</title>
        <authorList>
            <person name="Ban H."/>
            <person name="Sato S."/>
            <person name="Yoshikawa S."/>
            <person name="Yamada K."/>
            <person name="Nakamura Y."/>
            <person name="Ichinomiya M."/>
            <person name="Sato N."/>
            <person name="Blanc-Mathieu R."/>
            <person name="Endo H."/>
            <person name="Kuwata A."/>
            <person name="Ogata H."/>
        </authorList>
    </citation>
    <scope>NUCLEOTIDE SEQUENCE [LARGE SCALE GENOMIC DNA]</scope>
    <source>
        <strain evidence="5">NIES 3699</strain>
    </source>
</reference>
<dbReference type="EMBL" id="BRXX01000247">
    <property type="protein sequence ID" value="GMI00393.1"/>
    <property type="molecule type" value="Genomic_DNA"/>
</dbReference>
<dbReference type="PANTHER" id="PTHR24320:SF282">
    <property type="entry name" value="WW DOMAIN-CONTAINING OXIDOREDUCTASE"/>
    <property type="match status" value="1"/>
</dbReference>
<dbReference type="Gene3D" id="3.40.50.720">
    <property type="entry name" value="NAD(P)-binding Rossmann-like Domain"/>
    <property type="match status" value="1"/>
</dbReference>
<dbReference type="AlphaFoldDB" id="A0A9W7C199"/>
<dbReference type="SUPFAM" id="SSF51735">
    <property type="entry name" value="NAD(P)-binding Rossmann-fold domains"/>
    <property type="match status" value="1"/>
</dbReference>
<comment type="caution">
    <text evidence="4">The sequence shown here is derived from an EMBL/GenBank/DDBJ whole genome shotgun (WGS) entry which is preliminary data.</text>
</comment>
<organism evidence="4 5">
    <name type="scientific">Triparma verrucosa</name>
    <dbReference type="NCBI Taxonomy" id="1606542"/>
    <lineage>
        <taxon>Eukaryota</taxon>
        <taxon>Sar</taxon>
        <taxon>Stramenopiles</taxon>
        <taxon>Ochrophyta</taxon>
        <taxon>Bolidophyceae</taxon>
        <taxon>Parmales</taxon>
        <taxon>Triparmaceae</taxon>
        <taxon>Triparma</taxon>
    </lineage>
</organism>
<dbReference type="PANTHER" id="PTHR24320">
    <property type="entry name" value="RETINOL DEHYDROGENASE"/>
    <property type="match status" value="1"/>
</dbReference>
<dbReference type="Pfam" id="PF00106">
    <property type="entry name" value="adh_short"/>
    <property type="match status" value="1"/>
</dbReference>
<dbReference type="Proteomes" id="UP001165160">
    <property type="component" value="Unassembled WGS sequence"/>
</dbReference>
<dbReference type="InterPro" id="IPR036291">
    <property type="entry name" value="NAD(P)-bd_dom_sf"/>
</dbReference>
<protein>
    <recommendedName>
        <fullName evidence="6">Protochlorophyllide reductase</fullName>
    </recommendedName>
</protein>
<keyword evidence="3" id="KW-0560">Oxidoreductase</keyword>
<evidence type="ECO:0000256" key="3">
    <source>
        <dbReference type="ARBA" id="ARBA00023002"/>
    </source>
</evidence>
<name>A0A9W7C199_9STRA</name>
<evidence type="ECO:0000256" key="2">
    <source>
        <dbReference type="ARBA" id="ARBA00022857"/>
    </source>
</evidence>
<gene>
    <name evidence="4" type="ORF">TrVE_jg12231</name>
</gene>
<dbReference type="PRINTS" id="PR00081">
    <property type="entry name" value="GDHRDH"/>
</dbReference>